<dbReference type="AlphaFoldDB" id="A0A540M6R5"/>
<gene>
    <name evidence="1" type="ORF">C1H46_019995</name>
</gene>
<evidence type="ECO:0000313" key="2">
    <source>
        <dbReference type="Proteomes" id="UP000315295"/>
    </source>
</evidence>
<dbReference type="EMBL" id="VIEB01000344">
    <property type="protein sequence ID" value="TQD94395.1"/>
    <property type="molecule type" value="Genomic_DNA"/>
</dbReference>
<proteinExistence type="predicted"/>
<comment type="caution">
    <text evidence="1">The sequence shown here is derived from an EMBL/GenBank/DDBJ whole genome shotgun (WGS) entry which is preliminary data.</text>
</comment>
<evidence type="ECO:0000313" key="1">
    <source>
        <dbReference type="EMBL" id="TQD94395.1"/>
    </source>
</evidence>
<reference evidence="1 2" key="1">
    <citation type="journal article" date="2019" name="G3 (Bethesda)">
        <title>Sequencing of a Wild Apple (Malus baccata) Genome Unravels the Differences Between Cultivated and Wild Apple Species Regarding Disease Resistance and Cold Tolerance.</title>
        <authorList>
            <person name="Chen X."/>
        </authorList>
    </citation>
    <scope>NUCLEOTIDE SEQUENCE [LARGE SCALE GENOMIC DNA]</scope>
    <source>
        <strain evidence="2">cv. Shandingzi</strain>
        <tissue evidence="1">Leaves</tissue>
    </source>
</reference>
<accession>A0A540M6R5</accession>
<organism evidence="1 2">
    <name type="scientific">Malus baccata</name>
    <name type="common">Siberian crab apple</name>
    <name type="synonym">Pyrus baccata</name>
    <dbReference type="NCBI Taxonomy" id="106549"/>
    <lineage>
        <taxon>Eukaryota</taxon>
        <taxon>Viridiplantae</taxon>
        <taxon>Streptophyta</taxon>
        <taxon>Embryophyta</taxon>
        <taxon>Tracheophyta</taxon>
        <taxon>Spermatophyta</taxon>
        <taxon>Magnoliopsida</taxon>
        <taxon>eudicotyledons</taxon>
        <taxon>Gunneridae</taxon>
        <taxon>Pentapetalae</taxon>
        <taxon>rosids</taxon>
        <taxon>fabids</taxon>
        <taxon>Rosales</taxon>
        <taxon>Rosaceae</taxon>
        <taxon>Amygdaloideae</taxon>
        <taxon>Maleae</taxon>
        <taxon>Malus</taxon>
    </lineage>
</organism>
<sequence length="60" mass="6434">MEVMVVSSGGKDFQLLCSSMRSGSARPHKGLRSPLHYGQSGRYATVATSTTNAMEDGKTR</sequence>
<name>A0A540M6R5_MALBA</name>
<keyword evidence="2" id="KW-1185">Reference proteome</keyword>
<dbReference type="Proteomes" id="UP000315295">
    <property type="component" value="Unassembled WGS sequence"/>
</dbReference>
<protein>
    <submittedName>
        <fullName evidence="1">Uncharacterized protein</fullName>
    </submittedName>
</protein>